<organism evidence="2 3">
    <name type="scientific">Sphaerobolus stellatus (strain SS14)</name>
    <dbReference type="NCBI Taxonomy" id="990650"/>
    <lineage>
        <taxon>Eukaryota</taxon>
        <taxon>Fungi</taxon>
        <taxon>Dikarya</taxon>
        <taxon>Basidiomycota</taxon>
        <taxon>Agaricomycotina</taxon>
        <taxon>Agaricomycetes</taxon>
        <taxon>Phallomycetidae</taxon>
        <taxon>Geastrales</taxon>
        <taxon>Sphaerobolaceae</taxon>
        <taxon>Sphaerobolus</taxon>
    </lineage>
</organism>
<name>A0A0C9VYU5_SPHS4</name>
<keyword evidence="3" id="KW-1185">Reference proteome</keyword>
<evidence type="ECO:0008006" key="4">
    <source>
        <dbReference type="Google" id="ProtNLM"/>
    </source>
</evidence>
<dbReference type="HOGENOM" id="CLU_115926_2_0_1"/>
<evidence type="ECO:0000313" key="2">
    <source>
        <dbReference type="EMBL" id="KIJ44215.1"/>
    </source>
</evidence>
<gene>
    <name evidence="2" type="ORF">M422DRAFT_30391</name>
</gene>
<dbReference type="Proteomes" id="UP000054279">
    <property type="component" value="Unassembled WGS sequence"/>
</dbReference>
<sequence>MCIVFGCPTKISQDSDSQPARVCPRCHNAAVVSAKSRTWFELFFVPLFPFTSSRIWICGICNWEIPHQANYEPPLPGQVAPPGTYQPTAHPQPTYQPQPGPQVQPGHGYGAGQGK</sequence>
<dbReference type="AlphaFoldDB" id="A0A0C9VYU5"/>
<evidence type="ECO:0000313" key="3">
    <source>
        <dbReference type="Proteomes" id="UP000054279"/>
    </source>
</evidence>
<dbReference type="PANTHER" id="PTHR28139">
    <property type="entry name" value="UPF0768 PROTEIN YBL029C-A"/>
    <property type="match status" value="1"/>
</dbReference>
<reference evidence="2 3" key="1">
    <citation type="submission" date="2014-06" db="EMBL/GenBank/DDBJ databases">
        <title>Evolutionary Origins and Diversification of the Mycorrhizal Mutualists.</title>
        <authorList>
            <consortium name="DOE Joint Genome Institute"/>
            <consortium name="Mycorrhizal Genomics Consortium"/>
            <person name="Kohler A."/>
            <person name="Kuo A."/>
            <person name="Nagy L.G."/>
            <person name="Floudas D."/>
            <person name="Copeland A."/>
            <person name="Barry K.W."/>
            <person name="Cichocki N."/>
            <person name="Veneault-Fourrey C."/>
            <person name="LaButti K."/>
            <person name="Lindquist E.A."/>
            <person name="Lipzen A."/>
            <person name="Lundell T."/>
            <person name="Morin E."/>
            <person name="Murat C."/>
            <person name="Riley R."/>
            <person name="Ohm R."/>
            <person name="Sun H."/>
            <person name="Tunlid A."/>
            <person name="Henrissat B."/>
            <person name="Grigoriev I.V."/>
            <person name="Hibbett D.S."/>
            <person name="Martin F."/>
        </authorList>
    </citation>
    <scope>NUCLEOTIDE SEQUENCE [LARGE SCALE GENOMIC DNA]</scope>
    <source>
        <strain evidence="2 3">SS14</strain>
    </source>
</reference>
<feature type="region of interest" description="Disordered" evidence="1">
    <location>
        <begin position="72"/>
        <end position="115"/>
    </location>
</feature>
<dbReference type="OrthoDB" id="5545479at2759"/>
<dbReference type="PANTHER" id="PTHR28139:SF1">
    <property type="entry name" value="UPF0768 PROTEIN YBL029C-A"/>
    <property type="match status" value="1"/>
</dbReference>
<protein>
    <recommendedName>
        <fullName evidence="4">Zinc-ribbon 15 domain-containing protein</fullName>
    </recommendedName>
</protein>
<dbReference type="EMBL" id="KN837118">
    <property type="protein sequence ID" value="KIJ44215.1"/>
    <property type="molecule type" value="Genomic_DNA"/>
</dbReference>
<accession>A0A0C9VYU5</accession>
<proteinExistence type="predicted"/>
<evidence type="ECO:0000256" key="1">
    <source>
        <dbReference type="SAM" id="MobiDB-lite"/>
    </source>
</evidence>